<dbReference type="AlphaFoldDB" id="A0A1G4TUH3"/>
<gene>
    <name evidence="1" type="ORF">SAMN02927900_05653</name>
</gene>
<evidence type="ECO:0000313" key="2">
    <source>
        <dbReference type="Proteomes" id="UP000199542"/>
    </source>
</evidence>
<protein>
    <submittedName>
        <fullName evidence="1">Uncharacterized protein</fullName>
    </submittedName>
</protein>
<accession>A0A1G4TUH3</accession>
<dbReference type="EMBL" id="FMTM01000013">
    <property type="protein sequence ID" value="SCW85076.1"/>
    <property type="molecule type" value="Genomic_DNA"/>
</dbReference>
<organism evidence="1 2">
    <name type="scientific">Rhizobium mongolense subsp. loessense</name>
    <dbReference type="NCBI Taxonomy" id="158890"/>
    <lineage>
        <taxon>Bacteria</taxon>
        <taxon>Pseudomonadati</taxon>
        <taxon>Pseudomonadota</taxon>
        <taxon>Alphaproteobacteria</taxon>
        <taxon>Hyphomicrobiales</taxon>
        <taxon>Rhizobiaceae</taxon>
        <taxon>Rhizobium/Agrobacterium group</taxon>
        <taxon>Rhizobium</taxon>
    </lineage>
</organism>
<name>A0A1G4TUH3_9HYPH</name>
<proteinExistence type="predicted"/>
<evidence type="ECO:0000313" key="1">
    <source>
        <dbReference type="EMBL" id="SCW85076.1"/>
    </source>
</evidence>
<dbReference type="Proteomes" id="UP000199542">
    <property type="component" value="Unassembled WGS sequence"/>
</dbReference>
<sequence>MPCHSLNVQPRCNCRLINRMEIPVSSLTFSSHGNTYDVYGYNTRWGSATKRVGLAEALYLASP</sequence>
<reference evidence="1 2" key="1">
    <citation type="submission" date="2016-10" db="EMBL/GenBank/DDBJ databases">
        <authorList>
            <person name="de Groot N.N."/>
        </authorList>
    </citation>
    <scope>NUCLEOTIDE SEQUENCE [LARGE SCALE GENOMIC DNA]</scope>
    <source>
        <strain evidence="1 2">CGMCC 1.3401</strain>
    </source>
</reference>